<dbReference type="CDD" id="cd01948">
    <property type="entry name" value="EAL"/>
    <property type="match status" value="1"/>
</dbReference>
<dbReference type="PANTHER" id="PTHR33121:SF15">
    <property type="entry name" value="BLUE LIGHT- AND TEMPERATURE-REGULATED ANTIREPRESSOR BLUF"/>
    <property type="match status" value="1"/>
</dbReference>
<feature type="transmembrane region" description="Helical" evidence="2">
    <location>
        <begin position="176"/>
        <end position="196"/>
    </location>
</feature>
<dbReference type="PANTHER" id="PTHR33121">
    <property type="entry name" value="CYCLIC DI-GMP PHOSPHODIESTERASE PDEF"/>
    <property type="match status" value="1"/>
</dbReference>
<feature type="transmembrane region" description="Helical" evidence="2">
    <location>
        <begin position="241"/>
        <end position="259"/>
    </location>
</feature>
<organism evidence="5 6">
    <name type="scientific">Kineosporia mesophila</name>
    <dbReference type="NCBI Taxonomy" id="566012"/>
    <lineage>
        <taxon>Bacteria</taxon>
        <taxon>Bacillati</taxon>
        <taxon>Actinomycetota</taxon>
        <taxon>Actinomycetes</taxon>
        <taxon>Kineosporiales</taxon>
        <taxon>Kineosporiaceae</taxon>
        <taxon>Kineosporia</taxon>
    </lineage>
</organism>
<name>A0ABP6YXV0_9ACTN</name>
<feature type="transmembrane region" description="Helical" evidence="2">
    <location>
        <begin position="141"/>
        <end position="164"/>
    </location>
</feature>
<dbReference type="Gene3D" id="3.30.70.270">
    <property type="match status" value="1"/>
</dbReference>
<keyword evidence="2" id="KW-0812">Transmembrane</keyword>
<accession>A0ABP6YXV0</accession>
<gene>
    <name evidence="5" type="ORF">GCM10022223_00630</name>
</gene>
<feature type="compositionally biased region" description="Pro residues" evidence="1">
    <location>
        <begin position="764"/>
        <end position="774"/>
    </location>
</feature>
<feature type="transmembrane region" description="Helical" evidence="2">
    <location>
        <begin position="50"/>
        <end position="72"/>
    </location>
</feature>
<dbReference type="InterPro" id="IPR000160">
    <property type="entry name" value="GGDEF_dom"/>
</dbReference>
<evidence type="ECO:0008006" key="7">
    <source>
        <dbReference type="Google" id="ProtNLM"/>
    </source>
</evidence>
<dbReference type="InterPro" id="IPR050706">
    <property type="entry name" value="Cyclic-di-GMP_PDE-like"/>
</dbReference>
<dbReference type="PROSITE" id="PS50887">
    <property type="entry name" value="GGDEF"/>
    <property type="match status" value="1"/>
</dbReference>
<evidence type="ECO:0000313" key="5">
    <source>
        <dbReference type="EMBL" id="GAA3590029.1"/>
    </source>
</evidence>
<evidence type="ECO:0000259" key="3">
    <source>
        <dbReference type="PROSITE" id="PS50883"/>
    </source>
</evidence>
<dbReference type="SUPFAM" id="SSF141868">
    <property type="entry name" value="EAL domain-like"/>
    <property type="match status" value="1"/>
</dbReference>
<feature type="transmembrane region" description="Helical" evidence="2">
    <location>
        <begin position="21"/>
        <end position="44"/>
    </location>
</feature>
<dbReference type="Pfam" id="PF00990">
    <property type="entry name" value="GGDEF"/>
    <property type="match status" value="1"/>
</dbReference>
<proteinExistence type="predicted"/>
<keyword evidence="6" id="KW-1185">Reference proteome</keyword>
<feature type="transmembrane region" description="Helical" evidence="2">
    <location>
        <begin position="305"/>
        <end position="327"/>
    </location>
</feature>
<feature type="region of interest" description="Disordered" evidence="1">
    <location>
        <begin position="764"/>
        <end position="853"/>
    </location>
</feature>
<dbReference type="InterPro" id="IPR043128">
    <property type="entry name" value="Rev_trsase/Diguanyl_cyclase"/>
</dbReference>
<dbReference type="EMBL" id="BAAAZO010000001">
    <property type="protein sequence ID" value="GAA3590029.1"/>
    <property type="molecule type" value="Genomic_DNA"/>
</dbReference>
<dbReference type="SMART" id="SM00267">
    <property type="entry name" value="GGDEF"/>
    <property type="match status" value="1"/>
</dbReference>
<feature type="transmembrane region" description="Helical" evidence="2">
    <location>
        <begin position="280"/>
        <end position="299"/>
    </location>
</feature>
<feature type="compositionally biased region" description="Polar residues" evidence="1">
    <location>
        <begin position="787"/>
        <end position="804"/>
    </location>
</feature>
<dbReference type="InterPro" id="IPR001633">
    <property type="entry name" value="EAL_dom"/>
</dbReference>
<sequence length="853" mass="90420">MQSFVLSDSQREENEQAGHTWVSSPVLFGVLALLALLVPVQALVSGVATGILHVIVGAGAIATGLAGVLKFAPTRRRGWYLLLAGAALWLLGDLVALFDGGTTTGSLPALSDLISLCAYPLLASGTLDFSRARGDNRDHGAVIDALVLTTSLGVVIGVFLIAPLAESSSLPLATKAIGTAYLLGDLFLLGVLARMYSVPSARSLSYLSLAAGIALMLASDTGYQVSSLIFSTSRSSGLVEAGWLVGYLLIGAAACAASMRGLADPEPAEPGNTLSRRRQAALVLALILPGMVLLADGFASQARHWPIITAGMLLVCLLMLVRILWLISTVQDQSVRLEGLVRTDGLTGAPNRRTWDYEVNRATEMAREHGTSLCIAMIDLDKFKLFNDSKGHQAGDMLLRDSVAAWTAQLRPPALLARYGGEEFALLAPGFTPLQLATVLERLRQVTPHGQTFSAGVAQWDPSTDPGRAVAAADEALYAAKRAGRDRVVIAGDEPPAGPPTGPISFTSITVKADPIKPFDESGPPVTSRRGRRRVHRMPSFEMVTQPIVDLRVHQVCAHEALARFDALGTSLPTSEVFRQAYREGFGDLLELAAIQAALDLPGRPPGHDLYVNASARALMTARMRTGLPDNLSGITIELSEDPGDIDMNDLVRVINDLRDRGAGIALDDVGAGAQEFARLAMLQPDMVKIDRTLVVGCAVDPGRTAVVRGLVVYAEMMGSLICAEGAETAADLDHLAALGVTHAQGNLLAEPKKGWQTLTPPPAFDFAPDPPISFAPATSFEPGTTFGPSNTFSPSNTFGSSTPYEPASTLDPSDPLDPSTPLEPETSWTFRPPGYDDPDATSPMVIRRDPEE</sequence>
<dbReference type="SMART" id="SM00052">
    <property type="entry name" value="EAL"/>
    <property type="match status" value="1"/>
</dbReference>
<feature type="domain" description="EAL" evidence="3">
    <location>
        <begin position="524"/>
        <end position="766"/>
    </location>
</feature>
<dbReference type="CDD" id="cd01949">
    <property type="entry name" value="GGDEF"/>
    <property type="match status" value="1"/>
</dbReference>
<dbReference type="SUPFAM" id="SSF55073">
    <property type="entry name" value="Nucleotide cyclase"/>
    <property type="match status" value="1"/>
</dbReference>
<reference evidence="6" key="1">
    <citation type="journal article" date="2019" name="Int. J. Syst. Evol. Microbiol.">
        <title>The Global Catalogue of Microorganisms (GCM) 10K type strain sequencing project: providing services to taxonomists for standard genome sequencing and annotation.</title>
        <authorList>
            <consortium name="The Broad Institute Genomics Platform"/>
            <consortium name="The Broad Institute Genome Sequencing Center for Infectious Disease"/>
            <person name="Wu L."/>
            <person name="Ma J."/>
        </authorList>
    </citation>
    <scope>NUCLEOTIDE SEQUENCE [LARGE SCALE GENOMIC DNA]</scope>
    <source>
        <strain evidence="6">JCM 16902</strain>
    </source>
</reference>
<dbReference type="InterPro" id="IPR035919">
    <property type="entry name" value="EAL_sf"/>
</dbReference>
<evidence type="ECO:0000259" key="4">
    <source>
        <dbReference type="PROSITE" id="PS50887"/>
    </source>
</evidence>
<dbReference type="Pfam" id="PF00563">
    <property type="entry name" value="EAL"/>
    <property type="match status" value="1"/>
</dbReference>
<feature type="domain" description="GGDEF" evidence="4">
    <location>
        <begin position="371"/>
        <end position="493"/>
    </location>
</feature>
<dbReference type="InterPro" id="IPR029787">
    <property type="entry name" value="Nucleotide_cyclase"/>
</dbReference>
<protein>
    <recommendedName>
        <fullName evidence="7">Diguanylate cyclase/phosphodiesterase</fullName>
    </recommendedName>
</protein>
<evidence type="ECO:0000256" key="1">
    <source>
        <dbReference type="SAM" id="MobiDB-lite"/>
    </source>
</evidence>
<dbReference type="Proteomes" id="UP001501074">
    <property type="component" value="Unassembled WGS sequence"/>
</dbReference>
<comment type="caution">
    <text evidence="5">The sequence shown here is derived from an EMBL/GenBank/DDBJ whole genome shotgun (WGS) entry which is preliminary data.</text>
</comment>
<evidence type="ECO:0000256" key="2">
    <source>
        <dbReference type="SAM" id="Phobius"/>
    </source>
</evidence>
<keyword evidence="2" id="KW-0472">Membrane</keyword>
<evidence type="ECO:0000313" key="6">
    <source>
        <dbReference type="Proteomes" id="UP001501074"/>
    </source>
</evidence>
<feature type="transmembrane region" description="Helical" evidence="2">
    <location>
        <begin position="203"/>
        <end position="221"/>
    </location>
</feature>
<feature type="transmembrane region" description="Helical" evidence="2">
    <location>
        <begin position="79"/>
        <end position="98"/>
    </location>
</feature>
<dbReference type="NCBIfam" id="TIGR00254">
    <property type="entry name" value="GGDEF"/>
    <property type="match status" value="1"/>
</dbReference>
<feature type="transmembrane region" description="Helical" evidence="2">
    <location>
        <begin position="110"/>
        <end position="129"/>
    </location>
</feature>
<keyword evidence="2" id="KW-1133">Transmembrane helix</keyword>
<dbReference type="Gene3D" id="3.20.20.450">
    <property type="entry name" value="EAL domain"/>
    <property type="match status" value="1"/>
</dbReference>
<dbReference type="RefSeq" id="WP_231485343.1">
    <property type="nucleotide sequence ID" value="NZ_BAAAZO010000001.1"/>
</dbReference>
<dbReference type="PROSITE" id="PS50883">
    <property type="entry name" value="EAL"/>
    <property type="match status" value="1"/>
</dbReference>
<feature type="compositionally biased region" description="Low complexity" evidence="1">
    <location>
        <begin position="809"/>
        <end position="827"/>
    </location>
</feature>